<dbReference type="SUPFAM" id="SSF52540">
    <property type="entry name" value="P-loop containing nucleoside triphosphate hydrolases"/>
    <property type="match status" value="1"/>
</dbReference>
<dbReference type="Gene3D" id="3.40.50.300">
    <property type="entry name" value="P-loop containing nucleotide triphosphate hydrolases"/>
    <property type="match status" value="1"/>
</dbReference>
<dbReference type="OrthoDB" id="1902637at2759"/>
<comment type="caution">
    <text evidence="6">The sequence shown here is derived from an EMBL/GenBank/DDBJ whole genome shotgun (WGS) entry which is preliminary data.</text>
</comment>
<feature type="region of interest" description="Disordered" evidence="5">
    <location>
        <begin position="66"/>
        <end position="126"/>
    </location>
</feature>
<evidence type="ECO:0000313" key="7">
    <source>
        <dbReference type="Proteomes" id="UP001058974"/>
    </source>
</evidence>
<evidence type="ECO:0000256" key="4">
    <source>
        <dbReference type="ARBA" id="ARBA00022840"/>
    </source>
</evidence>
<feature type="region of interest" description="Disordered" evidence="5">
    <location>
        <begin position="1"/>
        <end position="31"/>
    </location>
</feature>
<dbReference type="GO" id="GO:0005524">
    <property type="term" value="F:ATP binding"/>
    <property type="evidence" value="ECO:0007669"/>
    <property type="project" value="UniProtKB-KW"/>
</dbReference>
<evidence type="ECO:0008006" key="8">
    <source>
        <dbReference type="Google" id="ProtNLM"/>
    </source>
</evidence>
<dbReference type="InterPro" id="IPR027417">
    <property type="entry name" value="P-loop_NTPase"/>
</dbReference>
<gene>
    <name evidence="6" type="ORF">KIW84_062961</name>
</gene>
<accession>A0A9D5A6K8</accession>
<name>A0A9D5A6K8_PEA</name>
<proteinExistence type="predicted"/>
<protein>
    <recommendedName>
        <fullName evidence="8">DEAD/DEAH box helicase domain-containing protein</fullName>
    </recommendedName>
</protein>
<sequence>MAKGDDSLLKKKNKKLRKRLNSKNDSTSVSAKIAAVIAAKKRRKAGKRRICEGMCYSLPTLDDPFNDRHGKPEFKTRDSETKTTSPKEKTDHVKGKSAPSGKGTVGGSISQKPNRQTGKDANNKSHLEKENVKMDQIGDLCCDQHHDNEISDFPSKFVFWCLSAIENALRHDDAYTEGEGNSFFLDSWGLEFSKCFSTGKDLMDTSGTFATTEQIAWIVSAAADIFVRKEKQGLSLETPFLLFLVPSEKKAGQVRTVCKPLKSLGIHTVSLHPGASLDHQIQGLKSCEPEFLISTPERLLELVLLKAIDISDVSMLVIDGLNAICNAGHADAIKSIKKLISGNPTLVVFNDSNHTSIPVVRHLLTGPICRISINNSIASQSSCIVQSVQVCTSDEDKHVKSIDVLCQFWSSQNHNSNLLYILRKDVKSHKLVKTLKSMGCSTSLESDATTSVDPKRRLVTMIDLEDISTADIGMYDAIVLPSFVPTMDTYEHILTTMARQSVNGILYGFLTKRDTEHAGPLISILEQCGQEVPETLKDLHQSSNMSED</sequence>
<evidence type="ECO:0000256" key="1">
    <source>
        <dbReference type="ARBA" id="ARBA00022741"/>
    </source>
</evidence>
<feature type="compositionally biased region" description="Basic and acidic residues" evidence="5">
    <location>
        <begin position="66"/>
        <end position="94"/>
    </location>
</feature>
<dbReference type="AlphaFoldDB" id="A0A9D5A6K8"/>
<dbReference type="PANTHER" id="PTHR47960">
    <property type="entry name" value="DEAD-BOX ATP-DEPENDENT RNA HELICASE 50"/>
    <property type="match status" value="1"/>
</dbReference>
<organism evidence="6 7">
    <name type="scientific">Pisum sativum</name>
    <name type="common">Garden pea</name>
    <name type="synonym">Lathyrus oleraceus</name>
    <dbReference type="NCBI Taxonomy" id="3888"/>
    <lineage>
        <taxon>Eukaryota</taxon>
        <taxon>Viridiplantae</taxon>
        <taxon>Streptophyta</taxon>
        <taxon>Embryophyta</taxon>
        <taxon>Tracheophyta</taxon>
        <taxon>Spermatophyta</taxon>
        <taxon>Magnoliopsida</taxon>
        <taxon>eudicotyledons</taxon>
        <taxon>Gunneridae</taxon>
        <taxon>Pentapetalae</taxon>
        <taxon>rosids</taxon>
        <taxon>fabids</taxon>
        <taxon>Fabales</taxon>
        <taxon>Fabaceae</taxon>
        <taxon>Papilionoideae</taxon>
        <taxon>50 kb inversion clade</taxon>
        <taxon>NPAAA clade</taxon>
        <taxon>Hologalegina</taxon>
        <taxon>IRL clade</taxon>
        <taxon>Fabeae</taxon>
        <taxon>Lathyrus</taxon>
    </lineage>
</organism>
<dbReference type="Proteomes" id="UP001058974">
    <property type="component" value="Chromosome 6"/>
</dbReference>
<dbReference type="EMBL" id="JAMSHJ010000006">
    <property type="protein sequence ID" value="KAI5396951.1"/>
    <property type="molecule type" value="Genomic_DNA"/>
</dbReference>
<evidence type="ECO:0000256" key="5">
    <source>
        <dbReference type="SAM" id="MobiDB-lite"/>
    </source>
</evidence>
<evidence type="ECO:0000256" key="2">
    <source>
        <dbReference type="ARBA" id="ARBA00022801"/>
    </source>
</evidence>
<feature type="compositionally biased region" description="Basic and acidic residues" evidence="5">
    <location>
        <begin position="117"/>
        <end position="126"/>
    </location>
</feature>
<evidence type="ECO:0000313" key="6">
    <source>
        <dbReference type="EMBL" id="KAI5396951.1"/>
    </source>
</evidence>
<evidence type="ECO:0000256" key="3">
    <source>
        <dbReference type="ARBA" id="ARBA00022806"/>
    </source>
</evidence>
<keyword evidence="7" id="KW-1185">Reference proteome</keyword>
<keyword evidence="1" id="KW-0547">Nucleotide-binding</keyword>
<dbReference type="GO" id="GO:0016787">
    <property type="term" value="F:hydrolase activity"/>
    <property type="evidence" value="ECO:0007669"/>
    <property type="project" value="UniProtKB-KW"/>
</dbReference>
<dbReference type="GO" id="GO:0004386">
    <property type="term" value="F:helicase activity"/>
    <property type="evidence" value="ECO:0007669"/>
    <property type="project" value="UniProtKB-KW"/>
</dbReference>
<reference evidence="6 7" key="1">
    <citation type="journal article" date="2022" name="Nat. Genet.">
        <title>Improved pea reference genome and pan-genome highlight genomic features and evolutionary characteristics.</title>
        <authorList>
            <person name="Yang T."/>
            <person name="Liu R."/>
            <person name="Luo Y."/>
            <person name="Hu S."/>
            <person name="Wang D."/>
            <person name="Wang C."/>
            <person name="Pandey M.K."/>
            <person name="Ge S."/>
            <person name="Xu Q."/>
            <person name="Li N."/>
            <person name="Li G."/>
            <person name="Huang Y."/>
            <person name="Saxena R.K."/>
            <person name="Ji Y."/>
            <person name="Li M."/>
            <person name="Yan X."/>
            <person name="He Y."/>
            <person name="Liu Y."/>
            <person name="Wang X."/>
            <person name="Xiang C."/>
            <person name="Varshney R.K."/>
            <person name="Ding H."/>
            <person name="Gao S."/>
            <person name="Zong X."/>
        </authorList>
    </citation>
    <scope>NUCLEOTIDE SEQUENCE [LARGE SCALE GENOMIC DNA]</scope>
    <source>
        <strain evidence="6 7">cv. Zhongwan 6</strain>
    </source>
</reference>
<dbReference type="Gramene" id="PSAT_LOCUS26522_t1">
    <property type="protein sequence ID" value="CAL5207771.1"/>
    <property type="gene ID" value="PSAT_LOCUS26522"/>
</dbReference>
<keyword evidence="3" id="KW-0347">Helicase</keyword>
<dbReference type="Gramene" id="Psat06G0296100-T1">
    <property type="protein sequence ID" value="KAI5396951.1"/>
    <property type="gene ID" value="KIW84_062961"/>
</dbReference>
<feature type="compositionally biased region" description="Basic residues" evidence="5">
    <location>
        <begin position="10"/>
        <end position="21"/>
    </location>
</feature>
<keyword evidence="2" id="KW-0378">Hydrolase</keyword>
<dbReference type="Gramene" id="Psat6g094520.1">
    <property type="protein sequence ID" value="Psat6g094520.1.cds"/>
    <property type="gene ID" value="Psat6g094520"/>
</dbReference>
<feature type="compositionally biased region" description="Polar residues" evidence="5">
    <location>
        <begin position="107"/>
        <end position="116"/>
    </location>
</feature>
<keyword evidence="4" id="KW-0067">ATP-binding</keyword>